<name>K6Y4H2_9ALTE</name>
<dbReference type="EMBL" id="BAEQ01000015">
    <property type="protein sequence ID" value="GAC27689.1"/>
    <property type="molecule type" value="Genomic_DNA"/>
</dbReference>
<dbReference type="Proteomes" id="UP000006251">
    <property type="component" value="Unassembled WGS sequence"/>
</dbReference>
<accession>K6Y4H2</accession>
<keyword evidence="2" id="KW-1185">Reference proteome</keyword>
<evidence type="ECO:0000313" key="2">
    <source>
        <dbReference type="Proteomes" id="UP000006251"/>
    </source>
</evidence>
<evidence type="ECO:0000313" key="1">
    <source>
        <dbReference type="EMBL" id="GAC27689.1"/>
    </source>
</evidence>
<dbReference type="AlphaFoldDB" id="K6Y4H2"/>
<protein>
    <submittedName>
        <fullName evidence="1">Uncharacterized protein</fullName>
    </submittedName>
</protein>
<proteinExistence type="predicted"/>
<sequence length="38" mass="4315">MLLYCVNFNNIDCENRLMSLINSAHLLAHIAKQAIKKA</sequence>
<comment type="caution">
    <text evidence="1">The sequence shown here is derived from an EMBL/GenBank/DDBJ whole genome shotgun (WGS) entry which is preliminary data.</text>
</comment>
<reference evidence="2" key="1">
    <citation type="journal article" date="2014" name="Environ. Microbiol.">
        <title>Comparative genomics of the marine bacterial genus Glaciecola reveals the high degree of genomic diversity and genomic characteristic for cold adaptation.</title>
        <authorList>
            <person name="Qin Q.L."/>
            <person name="Xie B.B."/>
            <person name="Yu Y."/>
            <person name="Shu Y.L."/>
            <person name="Rong J.C."/>
            <person name="Zhang Y.J."/>
            <person name="Zhao D.L."/>
            <person name="Chen X.L."/>
            <person name="Zhang X.Y."/>
            <person name="Chen B."/>
            <person name="Zhou B.C."/>
            <person name="Zhang Y.Z."/>
        </authorList>
    </citation>
    <scope>NUCLEOTIDE SEQUENCE [LARGE SCALE GENOMIC DNA]</scope>
    <source>
        <strain evidence="2">ACAM 615</strain>
    </source>
</reference>
<organism evidence="1 2">
    <name type="scientific">Brumicola pallidula DSM 14239 = ACAM 615</name>
    <dbReference type="NCBI Taxonomy" id="1121922"/>
    <lineage>
        <taxon>Bacteria</taxon>
        <taxon>Pseudomonadati</taxon>
        <taxon>Pseudomonadota</taxon>
        <taxon>Gammaproteobacteria</taxon>
        <taxon>Alteromonadales</taxon>
        <taxon>Alteromonadaceae</taxon>
        <taxon>Brumicola</taxon>
    </lineage>
</organism>
<gene>
    <name evidence="1" type="ORF">GPAL_0809</name>
</gene>